<dbReference type="EMBL" id="SDPU01000021">
    <property type="protein sequence ID" value="RYU12335.1"/>
    <property type="molecule type" value="Genomic_DNA"/>
</dbReference>
<evidence type="ECO:0000313" key="3">
    <source>
        <dbReference type="Proteomes" id="UP000291189"/>
    </source>
</evidence>
<dbReference type="RefSeq" id="WP_129987117.1">
    <property type="nucleotide sequence ID" value="NZ_SDPU01000021.1"/>
</dbReference>
<protein>
    <submittedName>
        <fullName evidence="2">Uncharacterized protein</fullName>
    </submittedName>
</protein>
<feature type="transmembrane region" description="Helical" evidence="1">
    <location>
        <begin position="88"/>
        <end position="109"/>
    </location>
</feature>
<feature type="transmembrane region" description="Helical" evidence="1">
    <location>
        <begin position="47"/>
        <end position="68"/>
    </location>
</feature>
<keyword evidence="1" id="KW-1133">Transmembrane helix</keyword>
<feature type="transmembrane region" description="Helical" evidence="1">
    <location>
        <begin position="6"/>
        <end position="26"/>
    </location>
</feature>
<sequence>MTMTVLTYLTYLLVAVPLTVWVAQTLSSNGRVFLEDVFSGNDDLADAVNKLLVVGFYLLNIGFVTLYLRVGTEVADLRGLVETLSVKVGIVMLVLGLVHFCNVYVFNAIRRRSRMEALRSAPVPHQGYVFPAPPTGPTPQPQA</sequence>
<dbReference type="OrthoDB" id="193443at2"/>
<evidence type="ECO:0000313" key="2">
    <source>
        <dbReference type="EMBL" id="RYU12335.1"/>
    </source>
</evidence>
<accession>A0A4Q5J4I2</accession>
<comment type="caution">
    <text evidence="2">The sequence shown here is derived from an EMBL/GenBank/DDBJ whole genome shotgun (WGS) entry which is preliminary data.</text>
</comment>
<name>A0A4Q5J4I2_9ACTN</name>
<keyword evidence="3" id="KW-1185">Reference proteome</keyword>
<keyword evidence="1" id="KW-0812">Transmembrane</keyword>
<dbReference type="Proteomes" id="UP000291189">
    <property type="component" value="Unassembled WGS sequence"/>
</dbReference>
<dbReference type="AlphaFoldDB" id="A0A4Q5J4I2"/>
<organism evidence="2 3">
    <name type="scientific">Nocardioides iriomotensis</name>
    <dbReference type="NCBI Taxonomy" id="715784"/>
    <lineage>
        <taxon>Bacteria</taxon>
        <taxon>Bacillati</taxon>
        <taxon>Actinomycetota</taxon>
        <taxon>Actinomycetes</taxon>
        <taxon>Propionibacteriales</taxon>
        <taxon>Nocardioidaceae</taxon>
        <taxon>Nocardioides</taxon>
    </lineage>
</organism>
<evidence type="ECO:0000256" key="1">
    <source>
        <dbReference type="SAM" id="Phobius"/>
    </source>
</evidence>
<reference evidence="2 3" key="1">
    <citation type="submission" date="2019-01" db="EMBL/GenBank/DDBJ databases">
        <title>Nocardioides guangzhouensis sp. nov., an actinobacterium isolated from soil.</title>
        <authorList>
            <person name="Fu Y."/>
            <person name="Cai Y."/>
            <person name="Lin Z."/>
            <person name="Chen P."/>
        </authorList>
    </citation>
    <scope>NUCLEOTIDE SEQUENCE [LARGE SCALE GENOMIC DNA]</scope>
    <source>
        <strain evidence="2 3">NBRC 105384</strain>
    </source>
</reference>
<gene>
    <name evidence="2" type="ORF">ETU37_10000</name>
</gene>
<proteinExistence type="predicted"/>
<keyword evidence="1" id="KW-0472">Membrane</keyword>